<dbReference type="AlphaFoldDB" id="A0A5R9GBV6"/>
<reference evidence="1 2" key="1">
    <citation type="submission" date="2019-05" db="EMBL/GenBank/DDBJ databases">
        <authorList>
            <person name="Narsing Rao M.P."/>
            <person name="Li W.J."/>
        </authorList>
    </citation>
    <scope>NUCLEOTIDE SEQUENCE [LARGE SCALE GENOMIC DNA]</scope>
    <source>
        <strain evidence="1 2">SYSU_K30003</strain>
    </source>
</reference>
<organism evidence="1 2">
    <name type="scientific">Paenibacillus antri</name>
    <dbReference type="NCBI Taxonomy" id="2582848"/>
    <lineage>
        <taxon>Bacteria</taxon>
        <taxon>Bacillati</taxon>
        <taxon>Bacillota</taxon>
        <taxon>Bacilli</taxon>
        <taxon>Bacillales</taxon>
        <taxon>Paenibacillaceae</taxon>
        <taxon>Paenibacillus</taxon>
    </lineage>
</organism>
<sequence>MERLDAGKAKKLEAYLKKCRNVLEGKGWADGLSYAAENFLESVWGPMFDYDFRYLHCGCPLDGRREVGYVQYFSYLRRDRKPIVFEVLNHYAARLNLSLEEYELFSEQSEALDSLGYMTVRITDIELDFARKYVSERVVCAISSSNRWEAEREWAM</sequence>
<dbReference type="RefSeq" id="WP_138195981.1">
    <property type="nucleotide sequence ID" value="NZ_VCIW01000014.1"/>
</dbReference>
<keyword evidence="2" id="KW-1185">Reference proteome</keyword>
<evidence type="ECO:0000313" key="2">
    <source>
        <dbReference type="Proteomes" id="UP000309676"/>
    </source>
</evidence>
<dbReference type="EMBL" id="VCIW01000014">
    <property type="protein sequence ID" value="TLS50614.1"/>
    <property type="molecule type" value="Genomic_DNA"/>
</dbReference>
<name>A0A5R9GBV6_9BACL</name>
<dbReference type="Proteomes" id="UP000309676">
    <property type="component" value="Unassembled WGS sequence"/>
</dbReference>
<proteinExistence type="predicted"/>
<accession>A0A5R9GBV6</accession>
<gene>
    <name evidence="1" type="ORF">FE782_19835</name>
</gene>
<protein>
    <submittedName>
        <fullName evidence="1">Uncharacterized protein</fullName>
    </submittedName>
</protein>
<comment type="caution">
    <text evidence="1">The sequence shown here is derived from an EMBL/GenBank/DDBJ whole genome shotgun (WGS) entry which is preliminary data.</text>
</comment>
<evidence type="ECO:0000313" key="1">
    <source>
        <dbReference type="EMBL" id="TLS50614.1"/>
    </source>
</evidence>